<dbReference type="Pfam" id="PF13489">
    <property type="entry name" value="Methyltransf_23"/>
    <property type="match status" value="1"/>
</dbReference>
<name>A0A091AV39_9GAMM</name>
<sequence length="353" mass="39036">MTTRELFRIDGVPAYQNKMFDSAADARGCPLGDVVLVQDRASGLVFNAAYDPDKLRYDETYQNEQGFSPAFQKHMDEVLDKIDRHFRGDRILEVGCGKGGFLDLMRQRGHDASGIDPAYEGDAPYIHKQHFDASLGLRADAIVLRHVLEHIPDPQQFLRAIAAANGGSGRIYIEVPCLDWIMRKRAWFDVFYEHVNYFRLPDFLRLFTTVHEAGHLFGGQYLYAVAELASLRDAAQGSAPEAVAFPDDFLRELHRHGAASPAAHRAIWGAAAKGVMFSHHLAAQGIALDFAIDINPAKQGKFLAGTGLPVLSPAQGLARLQDGDDVFVMNSNYIAEIRALGGDRLNYIPVDGQ</sequence>
<dbReference type="RefSeq" id="WP_022970083.1">
    <property type="nucleotide sequence ID" value="NZ_ATVD01000005.1"/>
</dbReference>
<evidence type="ECO:0000313" key="3">
    <source>
        <dbReference type="EMBL" id="KFN43127.1"/>
    </source>
</evidence>
<dbReference type="AlphaFoldDB" id="A0A091AV39"/>
<dbReference type="CDD" id="cd02440">
    <property type="entry name" value="AdoMet_MTases"/>
    <property type="match status" value="1"/>
</dbReference>
<keyword evidence="1" id="KW-0808">Transferase</keyword>
<reference evidence="3 4" key="1">
    <citation type="submission" date="2013-09" db="EMBL/GenBank/DDBJ databases">
        <title>Genome sequencing of Arenimonas oryziterrae.</title>
        <authorList>
            <person name="Chen F."/>
            <person name="Wang G."/>
        </authorList>
    </citation>
    <scope>NUCLEOTIDE SEQUENCE [LARGE SCALE GENOMIC DNA]</scope>
    <source>
        <strain evidence="3 4">YC6267</strain>
    </source>
</reference>
<proteinExistence type="predicted"/>
<dbReference type="EMBL" id="AVCI01000006">
    <property type="protein sequence ID" value="KFN43127.1"/>
    <property type="molecule type" value="Genomic_DNA"/>
</dbReference>
<dbReference type="SUPFAM" id="SSF53335">
    <property type="entry name" value="S-adenosyl-L-methionine-dependent methyltransferases"/>
    <property type="match status" value="1"/>
</dbReference>
<dbReference type="InterPro" id="IPR013691">
    <property type="entry name" value="MeTrfase_14"/>
</dbReference>
<dbReference type="PANTHER" id="PTHR43861:SF3">
    <property type="entry name" value="PUTATIVE (AFU_ORTHOLOGUE AFUA_2G14390)-RELATED"/>
    <property type="match status" value="1"/>
</dbReference>
<accession>A0A091AV39</accession>
<evidence type="ECO:0000256" key="1">
    <source>
        <dbReference type="ARBA" id="ARBA00022679"/>
    </source>
</evidence>
<dbReference type="Gene3D" id="3.40.50.150">
    <property type="entry name" value="Vaccinia Virus protein VP39"/>
    <property type="match status" value="1"/>
</dbReference>
<dbReference type="PATRIC" id="fig|1121015.4.peg.1724"/>
<dbReference type="PANTHER" id="PTHR43861">
    <property type="entry name" value="TRANS-ACONITATE 2-METHYLTRANSFERASE-RELATED"/>
    <property type="match status" value="1"/>
</dbReference>
<dbReference type="Gene3D" id="3.40.50.720">
    <property type="entry name" value="NAD(P)-binding Rossmann-like Domain"/>
    <property type="match status" value="1"/>
</dbReference>
<dbReference type="Proteomes" id="UP000029385">
    <property type="component" value="Unassembled WGS sequence"/>
</dbReference>
<feature type="domain" description="C-methyltransferase" evidence="2">
    <location>
        <begin position="266"/>
        <end position="338"/>
    </location>
</feature>
<protein>
    <recommendedName>
        <fullName evidence="2">C-methyltransferase domain-containing protein</fullName>
    </recommendedName>
</protein>
<dbReference type="Pfam" id="PF08484">
    <property type="entry name" value="Methyltransf_14"/>
    <property type="match status" value="1"/>
</dbReference>
<dbReference type="InterPro" id="IPR029063">
    <property type="entry name" value="SAM-dependent_MTases_sf"/>
</dbReference>
<dbReference type="eggNOG" id="COG2227">
    <property type="taxonomic scope" value="Bacteria"/>
</dbReference>
<evidence type="ECO:0000259" key="2">
    <source>
        <dbReference type="Pfam" id="PF08484"/>
    </source>
</evidence>
<evidence type="ECO:0000313" key="4">
    <source>
        <dbReference type="Proteomes" id="UP000029385"/>
    </source>
</evidence>
<organism evidence="3 4">
    <name type="scientific">Arenimonas oryziterrae DSM 21050 = YC6267</name>
    <dbReference type="NCBI Taxonomy" id="1121015"/>
    <lineage>
        <taxon>Bacteria</taxon>
        <taxon>Pseudomonadati</taxon>
        <taxon>Pseudomonadota</taxon>
        <taxon>Gammaproteobacteria</taxon>
        <taxon>Lysobacterales</taxon>
        <taxon>Lysobacteraceae</taxon>
        <taxon>Arenimonas</taxon>
    </lineage>
</organism>
<gene>
    <name evidence="3" type="ORF">N789_11230</name>
</gene>
<dbReference type="STRING" id="1121015.GCA_000420545_02477"/>
<keyword evidence="4" id="KW-1185">Reference proteome</keyword>
<comment type="caution">
    <text evidence="3">The sequence shown here is derived from an EMBL/GenBank/DDBJ whole genome shotgun (WGS) entry which is preliminary data.</text>
</comment>
<dbReference type="GO" id="GO:0016740">
    <property type="term" value="F:transferase activity"/>
    <property type="evidence" value="ECO:0007669"/>
    <property type="project" value="UniProtKB-KW"/>
</dbReference>